<dbReference type="RefSeq" id="WP_123234630.1">
    <property type="nucleotide sequence ID" value="NZ_RJSG01000002.1"/>
</dbReference>
<evidence type="ECO:0000313" key="2">
    <source>
        <dbReference type="EMBL" id="RNL80128.1"/>
    </source>
</evidence>
<evidence type="ECO:0000256" key="1">
    <source>
        <dbReference type="SAM" id="Phobius"/>
    </source>
</evidence>
<reference evidence="2 3" key="1">
    <citation type="submission" date="2018-11" db="EMBL/GenBank/DDBJ databases">
        <authorList>
            <person name="Li F."/>
        </authorList>
    </citation>
    <scope>NUCLEOTIDE SEQUENCE [LARGE SCALE GENOMIC DNA]</scope>
    <source>
        <strain evidence="2 3">KIS18-7</strain>
    </source>
</reference>
<dbReference type="AlphaFoldDB" id="A0A3N0DWY1"/>
<protein>
    <submittedName>
        <fullName evidence="2">Uncharacterized protein</fullName>
    </submittedName>
</protein>
<dbReference type="EMBL" id="RJSG01000002">
    <property type="protein sequence ID" value="RNL80128.1"/>
    <property type="molecule type" value="Genomic_DNA"/>
</dbReference>
<keyword evidence="3" id="KW-1185">Reference proteome</keyword>
<keyword evidence="1" id="KW-1133">Transmembrane helix</keyword>
<accession>A0A3N0DWY1</accession>
<feature type="transmembrane region" description="Helical" evidence="1">
    <location>
        <begin position="59"/>
        <end position="81"/>
    </location>
</feature>
<feature type="transmembrane region" description="Helical" evidence="1">
    <location>
        <begin position="93"/>
        <end position="115"/>
    </location>
</feature>
<sequence length="130" mass="13656">MYARLVAAAAVTVSALLHLKMWFDGVRHENVGPPFLLNAIGGIAIAVLLLTWQHWVPPLLAVGFGISTIGAFTIAATVGLFGDHEQWAGGYVWTAAASEAIAIVAGGLALVASIVPSDQHHSPRVEQPVR</sequence>
<gene>
    <name evidence="2" type="ORF">EFL95_14555</name>
</gene>
<proteinExistence type="predicted"/>
<feature type="transmembrane region" description="Helical" evidence="1">
    <location>
        <begin position="35"/>
        <end position="52"/>
    </location>
</feature>
<dbReference type="OrthoDB" id="4325786at2"/>
<comment type="caution">
    <text evidence="2">The sequence shown here is derived from an EMBL/GenBank/DDBJ whole genome shotgun (WGS) entry which is preliminary data.</text>
</comment>
<keyword evidence="1" id="KW-0472">Membrane</keyword>
<feature type="transmembrane region" description="Helical" evidence="1">
    <location>
        <begin position="5"/>
        <end position="23"/>
    </location>
</feature>
<keyword evidence="1" id="KW-0812">Transmembrane</keyword>
<organism evidence="2 3">
    <name type="scientific">Nocardioides marmorisolisilvae</name>
    <dbReference type="NCBI Taxonomy" id="1542737"/>
    <lineage>
        <taxon>Bacteria</taxon>
        <taxon>Bacillati</taxon>
        <taxon>Actinomycetota</taxon>
        <taxon>Actinomycetes</taxon>
        <taxon>Propionibacteriales</taxon>
        <taxon>Nocardioidaceae</taxon>
        <taxon>Nocardioides</taxon>
    </lineage>
</organism>
<name>A0A3N0DWY1_9ACTN</name>
<evidence type="ECO:0000313" key="3">
    <source>
        <dbReference type="Proteomes" id="UP000277094"/>
    </source>
</evidence>
<dbReference type="Proteomes" id="UP000277094">
    <property type="component" value="Unassembled WGS sequence"/>
</dbReference>